<dbReference type="SUPFAM" id="SSF52540">
    <property type="entry name" value="P-loop containing nucleoside triphosphate hydrolases"/>
    <property type="match status" value="1"/>
</dbReference>
<keyword evidence="4" id="KW-1185">Reference proteome</keyword>
<dbReference type="Proteomes" id="UP000053558">
    <property type="component" value="Unassembled WGS sequence"/>
</dbReference>
<keyword evidence="2" id="KW-0067">ATP-binding</keyword>
<dbReference type="GeneID" id="19202588"/>
<dbReference type="Gene3D" id="3.40.50.300">
    <property type="entry name" value="P-loop containing nucleotide triphosphate hydrolases"/>
    <property type="match status" value="1"/>
</dbReference>
<organism evidence="3 4">
    <name type="scientific">Coniophora puteana (strain RWD-64-598)</name>
    <name type="common">Brown rot fungus</name>
    <dbReference type="NCBI Taxonomy" id="741705"/>
    <lineage>
        <taxon>Eukaryota</taxon>
        <taxon>Fungi</taxon>
        <taxon>Dikarya</taxon>
        <taxon>Basidiomycota</taxon>
        <taxon>Agaricomycotina</taxon>
        <taxon>Agaricomycetes</taxon>
        <taxon>Agaricomycetidae</taxon>
        <taxon>Boletales</taxon>
        <taxon>Coniophorineae</taxon>
        <taxon>Coniophoraceae</taxon>
        <taxon>Coniophora</taxon>
    </lineage>
</organism>
<reference evidence="4" key="1">
    <citation type="journal article" date="2012" name="Science">
        <title>The Paleozoic origin of enzymatic lignin decomposition reconstructed from 31 fungal genomes.</title>
        <authorList>
            <person name="Floudas D."/>
            <person name="Binder M."/>
            <person name="Riley R."/>
            <person name="Barry K."/>
            <person name="Blanchette R.A."/>
            <person name="Henrissat B."/>
            <person name="Martinez A.T."/>
            <person name="Otillar R."/>
            <person name="Spatafora J.W."/>
            <person name="Yadav J.S."/>
            <person name="Aerts A."/>
            <person name="Benoit I."/>
            <person name="Boyd A."/>
            <person name="Carlson A."/>
            <person name="Copeland A."/>
            <person name="Coutinho P.M."/>
            <person name="de Vries R.P."/>
            <person name="Ferreira P."/>
            <person name="Findley K."/>
            <person name="Foster B."/>
            <person name="Gaskell J."/>
            <person name="Glotzer D."/>
            <person name="Gorecki P."/>
            <person name="Heitman J."/>
            <person name="Hesse C."/>
            <person name="Hori C."/>
            <person name="Igarashi K."/>
            <person name="Jurgens J.A."/>
            <person name="Kallen N."/>
            <person name="Kersten P."/>
            <person name="Kohler A."/>
            <person name="Kuees U."/>
            <person name="Kumar T.K.A."/>
            <person name="Kuo A."/>
            <person name="LaButti K."/>
            <person name="Larrondo L.F."/>
            <person name="Lindquist E."/>
            <person name="Ling A."/>
            <person name="Lombard V."/>
            <person name="Lucas S."/>
            <person name="Lundell T."/>
            <person name="Martin R."/>
            <person name="McLaughlin D.J."/>
            <person name="Morgenstern I."/>
            <person name="Morin E."/>
            <person name="Murat C."/>
            <person name="Nagy L.G."/>
            <person name="Nolan M."/>
            <person name="Ohm R.A."/>
            <person name="Patyshakuliyeva A."/>
            <person name="Rokas A."/>
            <person name="Ruiz-Duenas F.J."/>
            <person name="Sabat G."/>
            <person name="Salamov A."/>
            <person name="Samejima M."/>
            <person name="Schmutz J."/>
            <person name="Slot J.C."/>
            <person name="St John F."/>
            <person name="Stenlid J."/>
            <person name="Sun H."/>
            <person name="Sun S."/>
            <person name="Syed K."/>
            <person name="Tsang A."/>
            <person name="Wiebenga A."/>
            <person name="Young D."/>
            <person name="Pisabarro A."/>
            <person name="Eastwood D.C."/>
            <person name="Martin F."/>
            <person name="Cullen D."/>
            <person name="Grigoriev I.V."/>
            <person name="Hibbett D.S."/>
        </authorList>
    </citation>
    <scope>NUCLEOTIDE SEQUENCE [LARGE SCALE GENOMIC DNA]</scope>
    <source>
        <strain evidence="4">RWD-64-598 SS2</strain>
    </source>
</reference>
<evidence type="ECO:0000256" key="1">
    <source>
        <dbReference type="ARBA" id="ARBA00022741"/>
    </source>
</evidence>
<gene>
    <name evidence="3" type="ORF">CONPUDRAFT_149411</name>
</gene>
<dbReference type="GO" id="GO:0005524">
    <property type="term" value="F:ATP binding"/>
    <property type="evidence" value="ECO:0007669"/>
    <property type="project" value="UniProtKB-KW"/>
</dbReference>
<dbReference type="PANTHER" id="PTHR23073">
    <property type="entry name" value="26S PROTEASOME REGULATORY SUBUNIT"/>
    <property type="match status" value="1"/>
</dbReference>
<evidence type="ECO:0000256" key="2">
    <source>
        <dbReference type="ARBA" id="ARBA00022840"/>
    </source>
</evidence>
<accession>A0A5M3N7G0</accession>
<dbReference type="EMBL" id="JH711573">
    <property type="protein sequence ID" value="EIW87379.1"/>
    <property type="molecule type" value="Genomic_DNA"/>
</dbReference>
<dbReference type="RefSeq" id="XP_007763883.1">
    <property type="nucleotide sequence ID" value="XM_007765693.1"/>
</dbReference>
<dbReference type="KEGG" id="cput:CONPUDRAFT_149411"/>
<evidence type="ECO:0000313" key="3">
    <source>
        <dbReference type="EMBL" id="EIW87379.1"/>
    </source>
</evidence>
<dbReference type="InterPro" id="IPR027417">
    <property type="entry name" value="P-loop_NTPase"/>
</dbReference>
<comment type="caution">
    <text evidence="3">The sequence shown here is derived from an EMBL/GenBank/DDBJ whole genome shotgun (WGS) entry which is preliminary data.</text>
</comment>
<dbReference type="OrthoDB" id="1937997at2759"/>
<dbReference type="InterPro" id="IPR050221">
    <property type="entry name" value="26S_Proteasome_ATPase"/>
</dbReference>
<dbReference type="AlphaFoldDB" id="A0A5M3N7G0"/>
<keyword evidence="1" id="KW-0547">Nucleotide-binding</keyword>
<evidence type="ECO:0000313" key="4">
    <source>
        <dbReference type="Proteomes" id="UP000053558"/>
    </source>
</evidence>
<protein>
    <submittedName>
        <fullName evidence="3">Uncharacterized protein</fullName>
    </submittedName>
</protein>
<sequence length="110" mass="11982">MTIGPGGPYQIQIPLPPKIDASVTMMQVGEKPDVTYSDVGGCTEQIEKLPEMVETPLLSLQRFVKLGIDPPKGVLLFGPPIGHMQGPSAAYPICHRHSWVGQRPPRNVLE</sequence>
<proteinExistence type="predicted"/>
<name>A0A5M3N7G0_CONPW</name>